<evidence type="ECO:0000313" key="4">
    <source>
        <dbReference type="Proteomes" id="UP000275069"/>
    </source>
</evidence>
<keyword evidence="4" id="KW-1185">Reference proteome</keyword>
<reference evidence="3 4" key="1">
    <citation type="submission" date="2018-09" db="EMBL/GenBank/DDBJ databases">
        <title>Genome sequencing of strain 2DFW10M-5.</title>
        <authorList>
            <person name="Heo J."/>
            <person name="Kim S.-J."/>
            <person name="Kwon S.-W."/>
        </authorList>
    </citation>
    <scope>NUCLEOTIDE SEQUENCE [LARGE SCALE GENOMIC DNA]</scope>
    <source>
        <strain evidence="3 4">2DFW10M-5</strain>
    </source>
</reference>
<sequence length="942" mass="97883">MAARRDRRHAGGRRGHDRRAHRLAERGCAAPLTNRSSKENSVKPRARTRIKGTALLAAALLVASGVGLAASAAQADPTTCGTTDVAAGKVATASSVNGSNVAANAVDGNSGTRWESAQGHDPEWIQVDLGSSQGICSVTLNWEAAGAKDFTISTSQNSQDFTQVYSGTNATAGVHTVTFDQPVSGRFLRVTGTSRLLPYGYSLFDLNVYTTGPDGNDQALQPKACAGGTTGGKVPTNPGFGSNVTIIDPSWPVSKINQALAAAGGEGEFSTNRHAVLFLPGTYGCADGTDGSNATFQQYIDGDTGSYADLVNGAVGYYEQVAGLGASPDDVTLNGAIHSDGQASHQAMPWAGGESALTNFWRSLSNVKINPIQKATDADIASANYNASDFPGAVGGNFPEGNAPAGQLTWAVSQAAPLRRVDVAGNLSLFPAYGGYSSGGYLANSKVSGQVISGSQQQWYTRDSSIGSWNGSVWNMTFSGVQGAPAQSFPTPPYTTLPTTPDTRDAPFLYVTGNQYKVFVPKAGTNTSGVNWSTDASAGRSLPISSFFIARPSDSVQKINQALASGKNLLLTPGEYRYAQAIQVTRPDTVVLGLGLPTLVPTNGKAALQTSDVNGVVISGITVDAGAKLSPSLIEIGDSHGNGHSPASASDPTTLIDVFVRVGGAEPGKTDTAIVVNSDHVILDDIWSWRADHGAGVGWTQNTANTGLEVNGDDVTALGLFVEHYQKNQVVWNGEGGTTVFYQSELPYDVPNQAAWTDRSGGASRNGYASYRVADSVRTHTAYGLGVYSYFNQGLDIVEDSAIQAPTRSGVQFVDMVTRFLNGNGSITHVIDGAGAGVRLAAAGEDANAVETAYLAAYPGADKTPPVVTATLARNGFVTLTATDDFAAPVTVLYRIDDGPLGPQSGWQPYTHPVRISGADVLDYLALDQAGNASAPGSISAK</sequence>
<gene>
    <name evidence="3" type="ORF">D7I44_06480</name>
</gene>
<name>A0A387BXY8_9MICO</name>
<dbReference type="EMBL" id="CP032624">
    <property type="protein sequence ID" value="AYG03211.1"/>
    <property type="molecule type" value="Genomic_DNA"/>
</dbReference>
<dbReference type="AlphaFoldDB" id="A0A387BXY8"/>
<dbReference type="Proteomes" id="UP000275069">
    <property type="component" value="Chromosome"/>
</dbReference>
<dbReference type="InterPro" id="IPR008979">
    <property type="entry name" value="Galactose-bd-like_sf"/>
</dbReference>
<proteinExistence type="predicted"/>
<dbReference type="PROSITE" id="PS50022">
    <property type="entry name" value="FA58C_3"/>
    <property type="match status" value="1"/>
</dbReference>
<dbReference type="InterPro" id="IPR011050">
    <property type="entry name" value="Pectin_lyase_fold/virulence"/>
</dbReference>
<protein>
    <submittedName>
        <fullName evidence="3">Discoidin domain-containing protein</fullName>
    </submittedName>
</protein>
<dbReference type="OrthoDB" id="2479530at2"/>
<organism evidence="3 4">
    <name type="scientific">Gryllotalpicola protaetiae</name>
    <dbReference type="NCBI Taxonomy" id="2419771"/>
    <lineage>
        <taxon>Bacteria</taxon>
        <taxon>Bacillati</taxon>
        <taxon>Actinomycetota</taxon>
        <taxon>Actinomycetes</taxon>
        <taxon>Micrococcales</taxon>
        <taxon>Microbacteriaceae</taxon>
        <taxon>Gryllotalpicola</taxon>
    </lineage>
</organism>
<feature type="region of interest" description="Disordered" evidence="1">
    <location>
        <begin position="1"/>
        <end position="21"/>
    </location>
</feature>
<feature type="domain" description="F5/8 type C" evidence="2">
    <location>
        <begin position="61"/>
        <end position="211"/>
    </location>
</feature>
<accession>A0A387BXY8</accession>
<dbReference type="Gene3D" id="2.60.120.260">
    <property type="entry name" value="Galactose-binding domain-like"/>
    <property type="match status" value="1"/>
</dbReference>
<dbReference type="KEGG" id="gry:D7I44_06480"/>
<evidence type="ECO:0000256" key="1">
    <source>
        <dbReference type="SAM" id="MobiDB-lite"/>
    </source>
</evidence>
<dbReference type="Pfam" id="PF00754">
    <property type="entry name" value="F5_F8_type_C"/>
    <property type="match status" value="1"/>
</dbReference>
<evidence type="ECO:0000313" key="3">
    <source>
        <dbReference type="EMBL" id="AYG03211.1"/>
    </source>
</evidence>
<dbReference type="CDD" id="cd23669">
    <property type="entry name" value="GH55_SacteLam55A-like"/>
    <property type="match status" value="1"/>
</dbReference>
<evidence type="ECO:0000259" key="2">
    <source>
        <dbReference type="PROSITE" id="PS50022"/>
    </source>
</evidence>
<dbReference type="InterPro" id="IPR000421">
    <property type="entry name" value="FA58C"/>
</dbReference>
<dbReference type="SUPFAM" id="SSF51126">
    <property type="entry name" value="Pectin lyase-like"/>
    <property type="match status" value="1"/>
</dbReference>
<dbReference type="SUPFAM" id="SSF49785">
    <property type="entry name" value="Galactose-binding domain-like"/>
    <property type="match status" value="1"/>
</dbReference>
<dbReference type="InterPro" id="IPR059186">
    <property type="entry name" value="SACTE_4363"/>
</dbReference>